<keyword evidence="2" id="KW-1185">Reference proteome</keyword>
<dbReference type="EMBL" id="CAJVCH010125860">
    <property type="protein sequence ID" value="CAG7725710.1"/>
    <property type="molecule type" value="Genomic_DNA"/>
</dbReference>
<evidence type="ECO:0000313" key="1">
    <source>
        <dbReference type="EMBL" id="CAG7725710.1"/>
    </source>
</evidence>
<reference evidence="1" key="1">
    <citation type="submission" date="2021-06" db="EMBL/GenBank/DDBJ databases">
        <authorList>
            <person name="Hodson N. C."/>
            <person name="Mongue J. A."/>
            <person name="Jaron S. K."/>
        </authorList>
    </citation>
    <scope>NUCLEOTIDE SEQUENCE</scope>
</reference>
<sequence>MAFRFHGYGEAPEDVTKFNLKLLKGIKVEEDLKPLDLDSVPEPALTNEELK</sequence>
<gene>
    <name evidence="1" type="ORF">AFUS01_LOCUS14657</name>
</gene>
<organism evidence="1 2">
    <name type="scientific">Allacma fusca</name>
    <dbReference type="NCBI Taxonomy" id="39272"/>
    <lineage>
        <taxon>Eukaryota</taxon>
        <taxon>Metazoa</taxon>
        <taxon>Ecdysozoa</taxon>
        <taxon>Arthropoda</taxon>
        <taxon>Hexapoda</taxon>
        <taxon>Collembola</taxon>
        <taxon>Symphypleona</taxon>
        <taxon>Sminthuridae</taxon>
        <taxon>Allacma</taxon>
    </lineage>
</organism>
<accession>A0A8J2KGZ9</accession>
<evidence type="ECO:0000313" key="2">
    <source>
        <dbReference type="Proteomes" id="UP000708208"/>
    </source>
</evidence>
<protein>
    <submittedName>
        <fullName evidence="1">Uncharacterized protein</fullName>
    </submittedName>
</protein>
<comment type="caution">
    <text evidence="1">The sequence shown here is derived from an EMBL/GenBank/DDBJ whole genome shotgun (WGS) entry which is preliminary data.</text>
</comment>
<feature type="non-terminal residue" evidence="1">
    <location>
        <position position="51"/>
    </location>
</feature>
<dbReference type="Proteomes" id="UP000708208">
    <property type="component" value="Unassembled WGS sequence"/>
</dbReference>
<dbReference type="AlphaFoldDB" id="A0A8J2KGZ9"/>
<name>A0A8J2KGZ9_9HEXA</name>
<proteinExistence type="predicted"/>